<dbReference type="PANTHER" id="PTHR48475:SF2">
    <property type="entry name" value="RIBONUCLEASE H"/>
    <property type="match status" value="1"/>
</dbReference>
<dbReference type="InterPro" id="IPR005162">
    <property type="entry name" value="Retrotrans_gag_dom"/>
</dbReference>
<dbReference type="Proteomes" id="UP001558713">
    <property type="component" value="Unassembled WGS sequence"/>
</dbReference>
<dbReference type="InterPro" id="IPR002156">
    <property type="entry name" value="RNaseH_domain"/>
</dbReference>
<dbReference type="Gene3D" id="1.10.340.70">
    <property type="match status" value="1"/>
</dbReference>
<dbReference type="InterPro" id="IPR041588">
    <property type="entry name" value="Integrase_H2C2"/>
</dbReference>
<dbReference type="PROSITE" id="PS50879">
    <property type="entry name" value="RNASE_H_1"/>
    <property type="match status" value="1"/>
</dbReference>
<feature type="compositionally biased region" description="Polar residues" evidence="1">
    <location>
        <begin position="1072"/>
        <end position="1087"/>
    </location>
</feature>
<proteinExistence type="predicted"/>
<dbReference type="CDD" id="cd09279">
    <property type="entry name" value="RNase_HI_like"/>
    <property type="match status" value="1"/>
</dbReference>
<feature type="domain" description="Integrase catalytic" evidence="3">
    <location>
        <begin position="1242"/>
        <end position="1402"/>
    </location>
</feature>
<sequence length="1534" mass="173045">MTSRTTRRNRTETLINPTNEELARLERQNRQRRLTAAPVIMADQDNEMAAQLQLLRDQIAQLRREQPQAPQVQPGIGDSDNPHAFYQNRSAIVSPTIQRQDFEIKPQMISLVKQHLFHGLPAEIPMDHIENFEEICSTTGSNEVPSEFLKCKLFPFSLADKAQRWLKSLPAGSLRTWDEVRAAFLDHFYTKSKTAALRNKISSFQQHSGEAFCEAWERLKEYRRECPHHGFKDEQILGIFYDGVEWDYRNALNAASNGDFMTKTKEGAFELIENLASSSKNKSPEYDRSRKVNSVDTQKIDELTAKVNLLLRGNQKSVHLVDEDGSAPISQDFEDDDAGIQEVNYVSGQGYVQNRGFNPNYRNHPNLSYRSTNVENPQDQVYPQQGGINQLPQAQNFQKFYTSNTQVKQYVPNQNQNRFQGGNQQQNTQFAAPQQAVSAPTSQDELKSLMQQLMANQQKASTEINAKVDHMYNDLNSKYDAVTAHVKKLDTQVAQTAEAIKRPAGALPGKGELPRNEYHVNAVELRSGRLLVPPTMTSSHEKAKEKVTECQVQGDDFAEKDGNVEIGSSSGTPLGTVPTESEEKSSEHPNYAPEHLLQQGAPAKSPKIFPERVYVPKVPYPVPPKKTRKDLEDAKCKEMLKDLTVKLPLVDAVQMIPSLKRYMKELVAGKVVEEENVMIVSKECSAILQSKVLTKKGDPGRFVISVKIGPCTFACSLCDLGSSVNLMPYSVAKRLGFTKFKPTKISLVFADLAVVRAARKLRLYFQSHAIVVMTSQPLRTILHSPSQSGRLAKWAIELSEYDIEYRPRTAAKAQVLADFIIELAVENNNTSSSTPKWTLHVDGASSRQGSGVGLRLTSSEGEIIEQSYRLGFNSSNNEAEYEALIAGLKLAIRLGIRELSAFSDSQLVASQFHGEYDTRDERMEAYLQVVRDLVKQFDKFELTRIPRGENTSADALAALASTSDPLVKRIIPVKGISSPSISIPVKEPIEQVANNNLYLERDLNMVQTTYWFPKKKATICTILGLDYLSAKTKDQGGNQTEPEQLVEVENSDELSVFDTELIEPTDMIICTLNGQSGPTEGNTQGPENQPDPMEENPSEAGADEENTPSFEEHVLKRPDWRIAIMQYIKEGVVPPNKWDARKLQQLSFKYCIIDSKLYKRSISGPYLVCVHGLDMVKVMAELHEGSCGSHSGGRALAIRIKKQGYFWPTIVADCETYSAKCDKCQRHSPIIHQPAELMSSISASYPFMRWSMDIMGPMVPSGDNELRFVLVLTDYFTKWIEAEAYSQITKEQVEKFIWQNIICHHGIPYEIVTDNGSQFISKSFRQFCESRNIRLTTSTPRYPQGNGQAEAANKTIISNLKKRLGSKKRRWAEKLPEVLWACRTTPRKATEQTPYSLAYGKEAVIPAEVTVPSLRRTLCPINEELNNELLLDCLDLIDEQRDQPYIRIQNYQQAAARYYNSKVKQRRFAVGDLVLRKVFTATPEPDAGKLGANWEGPYEIIEIVKNGVYKLKNVRKDKPEKNSWNTMNLKKYYH</sequence>
<feature type="domain" description="RNase H type-1" evidence="2">
    <location>
        <begin position="833"/>
        <end position="962"/>
    </location>
</feature>
<evidence type="ECO:0000313" key="5">
    <source>
        <dbReference type="Proteomes" id="UP001558713"/>
    </source>
</evidence>
<feature type="region of interest" description="Disordered" evidence="1">
    <location>
        <begin position="1072"/>
        <end position="1112"/>
    </location>
</feature>
<dbReference type="InterPro" id="IPR036397">
    <property type="entry name" value="RNaseH_sf"/>
</dbReference>
<dbReference type="PANTHER" id="PTHR48475">
    <property type="entry name" value="RIBONUCLEASE H"/>
    <property type="match status" value="1"/>
</dbReference>
<name>A0ABD1AXR9_CARAN</name>
<gene>
    <name evidence="4" type="ORF">V5N11_019457</name>
</gene>
<dbReference type="Gene3D" id="3.30.420.10">
    <property type="entry name" value="Ribonuclease H-like superfamily/Ribonuclease H"/>
    <property type="match status" value="2"/>
</dbReference>
<evidence type="ECO:0000259" key="2">
    <source>
        <dbReference type="PROSITE" id="PS50879"/>
    </source>
</evidence>
<dbReference type="InterPro" id="IPR001584">
    <property type="entry name" value="Integrase_cat-core"/>
</dbReference>
<dbReference type="PROSITE" id="PS50994">
    <property type="entry name" value="INTEGRASE"/>
    <property type="match status" value="1"/>
</dbReference>
<dbReference type="FunFam" id="3.30.420.10:FF:000032">
    <property type="entry name" value="Retrovirus-related Pol polyprotein from transposon 297-like Protein"/>
    <property type="match status" value="1"/>
</dbReference>
<keyword evidence="5" id="KW-1185">Reference proteome</keyword>
<feature type="compositionally biased region" description="Acidic residues" evidence="1">
    <location>
        <begin position="1092"/>
        <end position="1106"/>
    </location>
</feature>
<organism evidence="4 5">
    <name type="scientific">Cardamine amara subsp. amara</name>
    <dbReference type="NCBI Taxonomy" id="228776"/>
    <lineage>
        <taxon>Eukaryota</taxon>
        <taxon>Viridiplantae</taxon>
        <taxon>Streptophyta</taxon>
        <taxon>Embryophyta</taxon>
        <taxon>Tracheophyta</taxon>
        <taxon>Spermatophyta</taxon>
        <taxon>Magnoliopsida</taxon>
        <taxon>eudicotyledons</taxon>
        <taxon>Gunneridae</taxon>
        <taxon>Pentapetalae</taxon>
        <taxon>rosids</taxon>
        <taxon>malvids</taxon>
        <taxon>Brassicales</taxon>
        <taxon>Brassicaceae</taxon>
        <taxon>Cardamineae</taxon>
        <taxon>Cardamine</taxon>
    </lineage>
</organism>
<dbReference type="Pfam" id="PF17921">
    <property type="entry name" value="Integrase_H2C2"/>
    <property type="match status" value="1"/>
</dbReference>
<dbReference type="InterPro" id="IPR012337">
    <property type="entry name" value="RNaseH-like_sf"/>
</dbReference>
<comment type="caution">
    <text evidence="4">The sequence shown here is derived from an EMBL/GenBank/DDBJ whole genome shotgun (WGS) entry which is preliminary data.</text>
</comment>
<feature type="region of interest" description="Disordered" evidence="1">
    <location>
        <begin position="558"/>
        <end position="589"/>
    </location>
</feature>
<dbReference type="Pfam" id="PF00665">
    <property type="entry name" value="rve"/>
    <property type="match status" value="1"/>
</dbReference>
<evidence type="ECO:0000313" key="4">
    <source>
        <dbReference type="EMBL" id="KAL1204505.1"/>
    </source>
</evidence>
<dbReference type="SUPFAM" id="SSF53098">
    <property type="entry name" value="Ribonuclease H-like"/>
    <property type="match status" value="2"/>
</dbReference>
<dbReference type="Pfam" id="PF13456">
    <property type="entry name" value="RVT_3"/>
    <property type="match status" value="1"/>
</dbReference>
<dbReference type="Pfam" id="PF03732">
    <property type="entry name" value="Retrotrans_gag"/>
    <property type="match status" value="1"/>
</dbReference>
<accession>A0ABD1AXR9</accession>
<dbReference type="InterPro" id="IPR021109">
    <property type="entry name" value="Peptidase_aspartic_dom_sf"/>
</dbReference>
<reference evidence="4 5" key="1">
    <citation type="submission" date="2024-04" db="EMBL/GenBank/DDBJ databases">
        <title>Genome assembly C_amara_ONT_v2.</title>
        <authorList>
            <person name="Yant L."/>
            <person name="Moore C."/>
            <person name="Slenker M."/>
        </authorList>
    </citation>
    <scope>NUCLEOTIDE SEQUENCE [LARGE SCALE GENOMIC DNA]</scope>
    <source>
        <tissue evidence="4">Leaf</tissue>
    </source>
</reference>
<evidence type="ECO:0000256" key="1">
    <source>
        <dbReference type="SAM" id="MobiDB-lite"/>
    </source>
</evidence>
<protein>
    <submittedName>
        <fullName evidence="4">Retrovirus-related Pol polyprotein from transposon TNT 1-94</fullName>
    </submittedName>
</protein>
<evidence type="ECO:0000259" key="3">
    <source>
        <dbReference type="PROSITE" id="PS50994"/>
    </source>
</evidence>
<dbReference type="EMBL" id="JBANAX010000534">
    <property type="protein sequence ID" value="KAL1204505.1"/>
    <property type="molecule type" value="Genomic_DNA"/>
</dbReference>
<dbReference type="Gene3D" id="2.40.70.10">
    <property type="entry name" value="Acid Proteases"/>
    <property type="match status" value="1"/>
</dbReference>